<feature type="non-terminal residue" evidence="1">
    <location>
        <position position="123"/>
    </location>
</feature>
<reference evidence="1 2" key="1">
    <citation type="submission" date="2013-11" db="EMBL/GenBank/DDBJ databases">
        <title>Genome sequencing of Stegodyphus mimosarum.</title>
        <authorList>
            <person name="Bechsgaard J."/>
        </authorList>
    </citation>
    <scope>NUCLEOTIDE SEQUENCE [LARGE SCALE GENOMIC DNA]</scope>
</reference>
<keyword evidence="1" id="KW-0548">Nucleotidyltransferase</keyword>
<gene>
    <name evidence="1" type="ORF">X975_16974</name>
</gene>
<keyword evidence="2" id="KW-1185">Reference proteome</keyword>
<dbReference type="OMA" id="ITNAHYY"/>
<dbReference type="OrthoDB" id="6782574at2759"/>
<name>A0A087V0S5_STEMI</name>
<dbReference type="EMBL" id="KL814631">
    <property type="protein sequence ID" value="KFM83214.1"/>
    <property type="molecule type" value="Genomic_DNA"/>
</dbReference>
<dbReference type="GO" id="GO:0003964">
    <property type="term" value="F:RNA-directed DNA polymerase activity"/>
    <property type="evidence" value="ECO:0007669"/>
    <property type="project" value="UniProtKB-KW"/>
</dbReference>
<organism evidence="1 2">
    <name type="scientific">Stegodyphus mimosarum</name>
    <name type="common">African social velvet spider</name>
    <dbReference type="NCBI Taxonomy" id="407821"/>
    <lineage>
        <taxon>Eukaryota</taxon>
        <taxon>Metazoa</taxon>
        <taxon>Ecdysozoa</taxon>
        <taxon>Arthropoda</taxon>
        <taxon>Chelicerata</taxon>
        <taxon>Arachnida</taxon>
        <taxon>Araneae</taxon>
        <taxon>Araneomorphae</taxon>
        <taxon>Entelegynae</taxon>
        <taxon>Eresoidea</taxon>
        <taxon>Eresidae</taxon>
        <taxon>Stegodyphus</taxon>
    </lineage>
</organism>
<keyword evidence="1" id="KW-0695">RNA-directed DNA polymerase</keyword>
<evidence type="ECO:0000313" key="1">
    <source>
        <dbReference type="EMBL" id="KFM83214.1"/>
    </source>
</evidence>
<evidence type="ECO:0000313" key="2">
    <source>
        <dbReference type="Proteomes" id="UP000054359"/>
    </source>
</evidence>
<dbReference type="AlphaFoldDB" id="A0A087V0S5"/>
<dbReference type="Proteomes" id="UP000054359">
    <property type="component" value="Unassembled WGS sequence"/>
</dbReference>
<accession>A0A087V0S5</accession>
<keyword evidence="1" id="KW-0808">Transferase</keyword>
<proteinExistence type="predicted"/>
<sequence>MKSLMPLLGKHSKLDLKRKRHLYIAIIRPIMCYASPAWATVTKNDLKKIQVIQSKYLRLITNAHYYVSNETLHRDLKIEYMKNFLDRVNDYFFRKALICPHLNQFDIFNYITLEEDINIRPYA</sequence>
<protein>
    <submittedName>
        <fullName evidence="1">Putative RNA-directed DNA polymerase from transposon BS</fullName>
    </submittedName>
</protein>